<keyword evidence="2" id="KW-1185">Reference proteome</keyword>
<evidence type="ECO:0000313" key="1">
    <source>
        <dbReference type="EMBL" id="RNA22061.1"/>
    </source>
</evidence>
<dbReference type="EMBL" id="REGN01003547">
    <property type="protein sequence ID" value="RNA22061.1"/>
    <property type="molecule type" value="Genomic_DNA"/>
</dbReference>
<dbReference type="Proteomes" id="UP000276133">
    <property type="component" value="Unassembled WGS sequence"/>
</dbReference>
<protein>
    <submittedName>
        <fullName evidence="1">Uncharacterized protein</fullName>
    </submittedName>
</protein>
<sequence length="101" mass="12119">MATLYALDNPRSGIALYFGQVENWCRGTFLVLTYFVKYKDIKIKYKFEQGWVATVPYWMRESTAMSELKDTKQNFIKNLFVQIIDKQKSKSIKYLKQFNYF</sequence>
<proteinExistence type="predicted"/>
<reference evidence="1 2" key="1">
    <citation type="journal article" date="2018" name="Sci. Rep.">
        <title>Genomic signatures of local adaptation to the degree of environmental predictability in rotifers.</title>
        <authorList>
            <person name="Franch-Gras L."/>
            <person name="Hahn C."/>
            <person name="Garcia-Roger E.M."/>
            <person name="Carmona M.J."/>
            <person name="Serra M."/>
            <person name="Gomez A."/>
        </authorList>
    </citation>
    <scope>NUCLEOTIDE SEQUENCE [LARGE SCALE GENOMIC DNA]</scope>
    <source>
        <strain evidence="1">HYR1</strain>
    </source>
</reference>
<gene>
    <name evidence="1" type="ORF">BpHYR1_032991</name>
</gene>
<organism evidence="1 2">
    <name type="scientific">Brachionus plicatilis</name>
    <name type="common">Marine rotifer</name>
    <name type="synonym">Brachionus muelleri</name>
    <dbReference type="NCBI Taxonomy" id="10195"/>
    <lineage>
        <taxon>Eukaryota</taxon>
        <taxon>Metazoa</taxon>
        <taxon>Spiralia</taxon>
        <taxon>Gnathifera</taxon>
        <taxon>Rotifera</taxon>
        <taxon>Eurotatoria</taxon>
        <taxon>Monogononta</taxon>
        <taxon>Pseudotrocha</taxon>
        <taxon>Ploima</taxon>
        <taxon>Brachionidae</taxon>
        <taxon>Brachionus</taxon>
    </lineage>
</organism>
<evidence type="ECO:0000313" key="2">
    <source>
        <dbReference type="Proteomes" id="UP000276133"/>
    </source>
</evidence>
<comment type="caution">
    <text evidence="1">The sequence shown here is derived from an EMBL/GenBank/DDBJ whole genome shotgun (WGS) entry which is preliminary data.</text>
</comment>
<name>A0A3M7RF12_BRAPC</name>
<dbReference type="AlphaFoldDB" id="A0A3M7RF12"/>
<accession>A0A3M7RF12</accession>